<comment type="caution">
    <text evidence="1">The sequence shown here is derived from an EMBL/GenBank/DDBJ whole genome shotgun (WGS) entry which is preliminary data.</text>
</comment>
<protein>
    <submittedName>
        <fullName evidence="1">Uncharacterized protein</fullName>
    </submittedName>
</protein>
<sequence length="48" mass="5525">MLTSKLGNVKLKSEKRQVNLAERTAMDKKDILKKHKRKVTMSVRKGIS</sequence>
<evidence type="ECO:0000313" key="1">
    <source>
        <dbReference type="EMBL" id="ERJ77943.1"/>
    </source>
</evidence>
<name>U2KSV9_9STRE</name>
<gene>
    <name evidence="1" type="ORF">HMPREF1557_00504</name>
</gene>
<proteinExistence type="predicted"/>
<dbReference type="EMBL" id="AWVA01000027">
    <property type="protein sequence ID" value="ERJ77943.1"/>
    <property type="molecule type" value="Genomic_DNA"/>
</dbReference>
<evidence type="ECO:0000313" key="2">
    <source>
        <dbReference type="Proteomes" id="UP000016617"/>
    </source>
</evidence>
<organism evidence="1 2">
    <name type="scientific">Streptococcus sobrinus W1703</name>
    <dbReference type="NCBI Taxonomy" id="1227275"/>
    <lineage>
        <taxon>Bacteria</taxon>
        <taxon>Bacillati</taxon>
        <taxon>Bacillota</taxon>
        <taxon>Bacilli</taxon>
        <taxon>Lactobacillales</taxon>
        <taxon>Streptococcaceae</taxon>
        <taxon>Streptococcus</taxon>
    </lineage>
</organism>
<accession>U2KSV9</accession>
<dbReference type="HOGENOM" id="CLU_3158506_0_0_9"/>
<reference evidence="1 2" key="1">
    <citation type="submission" date="2013-06" db="EMBL/GenBank/DDBJ databases">
        <authorList>
            <person name="Weinstock G."/>
            <person name="Sodergren E."/>
            <person name="Lobos E.A."/>
            <person name="Fulton L."/>
            <person name="Fulton R."/>
            <person name="Courtney L."/>
            <person name="Fronick C."/>
            <person name="O'Laughlin M."/>
            <person name="Godfrey J."/>
            <person name="Wilson R.M."/>
            <person name="Miner T."/>
            <person name="Farmer C."/>
            <person name="Delehaunty K."/>
            <person name="Cordes M."/>
            <person name="Minx P."/>
            <person name="Tomlinson C."/>
            <person name="Chen J."/>
            <person name="Wollam A."/>
            <person name="Pepin K.H."/>
            <person name="Bhonagiri V."/>
            <person name="Zhang X."/>
            <person name="Warren W."/>
            <person name="Mitreva M."/>
            <person name="Mardis E.R."/>
            <person name="Wilson R.K."/>
        </authorList>
    </citation>
    <scope>NUCLEOTIDE SEQUENCE [LARGE SCALE GENOMIC DNA]</scope>
    <source>
        <strain evidence="1 2">W1703</strain>
    </source>
</reference>
<dbReference type="Proteomes" id="UP000016617">
    <property type="component" value="Unassembled WGS sequence"/>
</dbReference>
<dbReference type="AlphaFoldDB" id="U2KSV9"/>